<evidence type="ECO:0000256" key="4">
    <source>
        <dbReference type="ARBA" id="ARBA00022692"/>
    </source>
</evidence>
<dbReference type="GO" id="GO:0042910">
    <property type="term" value="F:xenobiotic transmembrane transporter activity"/>
    <property type="evidence" value="ECO:0007669"/>
    <property type="project" value="InterPro"/>
</dbReference>
<dbReference type="InterPro" id="IPR048279">
    <property type="entry name" value="MdtK-like"/>
</dbReference>
<reference evidence="9" key="1">
    <citation type="submission" date="2017-04" db="EMBL/GenBank/DDBJ databases">
        <authorList>
            <person name="Varghese N."/>
            <person name="Submissions S."/>
        </authorList>
    </citation>
    <scope>NUCLEOTIDE SEQUENCE [LARGE SCALE GENOMIC DNA]</scope>
    <source>
        <strain evidence="9">DSM 20463</strain>
    </source>
</reference>
<dbReference type="STRING" id="573058.SAMN00017477_1273"/>
<dbReference type="CDD" id="cd13138">
    <property type="entry name" value="MATE_yoeA_like"/>
    <property type="match status" value="1"/>
</dbReference>
<evidence type="ECO:0000313" key="9">
    <source>
        <dbReference type="Proteomes" id="UP000192368"/>
    </source>
</evidence>
<feature type="transmembrane region" description="Helical" evidence="7">
    <location>
        <begin position="21"/>
        <end position="39"/>
    </location>
</feature>
<feature type="transmembrane region" description="Helical" evidence="7">
    <location>
        <begin position="141"/>
        <end position="163"/>
    </location>
</feature>
<feature type="transmembrane region" description="Helical" evidence="7">
    <location>
        <begin position="175"/>
        <end position="193"/>
    </location>
</feature>
<dbReference type="Pfam" id="PF01554">
    <property type="entry name" value="MatE"/>
    <property type="match status" value="2"/>
</dbReference>
<dbReference type="PIRSF" id="PIRSF006603">
    <property type="entry name" value="DinF"/>
    <property type="match status" value="1"/>
</dbReference>
<dbReference type="GO" id="GO:0015297">
    <property type="term" value="F:antiporter activity"/>
    <property type="evidence" value="ECO:0007669"/>
    <property type="project" value="InterPro"/>
</dbReference>
<dbReference type="GO" id="GO:0005886">
    <property type="term" value="C:plasma membrane"/>
    <property type="evidence" value="ECO:0007669"/>
    <property type="project" value="UniProtKB-SubCell"/>
</dbReference>
<dbReference type="AlphaFoldDB" id="A0A1W1V3G1"/>
<feature type="transmembrane region" description="Helical" evidence="7">
    <location>
        <begin position="395"/>
        <end position="415"/>
    </location>
</feature>
<dbReference type="RefSeq" id="WP_084230832.1">
    <property type="nucleotide sequence ID" value="NZ_FWWR01000009.1"/>
</dbReference>
<organism evidence="8 9">
    <name type="scientific">Peptoniphilus asaccharolyticus DSM 20463</name>
    <dbReference type="NCBI Taxonomy" id="573058"/>
    <lineage>
        <taxon>Bacteria</taxon>
        <taxon>Bacillati</taxon>
        <taxon>Bacillota</taxon>
        <taxon>Tissierellia</taxon>
        <taxon>Tissierellales</taxon>
        <taxon>Peptoniphilaceae</taxon>
        <taxon>Peptoniphilus</taxon>
    </lineage>
</organism>
<gene>
    <name evidence="8" type="ORF">SAMN00017477_1273</name>
</gene>
<dbReference type="InterPro" id="IPR002528">
    <property type="entry name" value="MATE_fam"/>
</dbReference>
<keyword evidence="5 7" id="KW-1133">Transmembrane helix</keyword>
<comment type="subcellular location">
    <subcellularLocation>
        <location evidence="1">Cell membrane</location>
        <topology evidence="1">Multi-pass membrane protein</topology>
    </subcellularLocation>
</comment>
<evidence type="ECO:0000256" key="3">
    <source>
        <dbReference type="ARBA" id="ARBA00022475"/>
    </source>
</evidence>
<feature type="transmembrane region" description="Helical" evidence="7">
    <location>
        <begin position="323"/>
        <end position="343"/>
    </location>
</feature>
<dbReference type="InterPro" id="IPR052031">
    <property type="entry name" value="Membrane_Transporter-Flippase"/>
</dbReference>
<dbReference type="PANTHER" id="PTHR43549:SF3">
    <property type="entry name" value="MULTIDRUG RESISTANCE PROTEIN YPNP-RELATED"/>
    <property type="match status" value="1"/>
</dbReference>
<evidence type="ECO:0000256" key="5">
    <source>
        <dbReference type="ARBA" id="ARBA00022989"/>
    </source>
</evidence>
<evidence type="ECO:0000313" key="8">
    <source>
        <dbReference type="EMBL" id="SMB87862.1"/>
    </source>
</evidence>
<dbReference type="PANTHER" id="PTHR43549">
    <property type="entry name" value="MULTIDRUG RESISTANCE PROTEIN YPNP-RELATED"/>
    <property type="match status" value="1"/>
</dbReference>
<keyword evidence="6 7" id="KW-0472">Membrane</keyword>
<evidence type="ECO:0000256" key="6">
    <source>
        <dbReference type="ARBA" id="ARBA00023136"/>
    </source>
</evidence>
<feature type="transmembrane region" description="Helical" evidence="7">
    <location>
        <begin position="199"/>
        <end position="221"/>
    </location>
</feature>
<dbReference type="Proteomes" id="UP000192368">
    <property type="component" value="Unassembled WGS sequence"/>
</dbReference>
<proteinExistence type="predicted"/>
<keyword evidence="3" id="KW-1003">Cell membrane</keyword>
<feature type="transmembrane region" description="Helical" evidence="7">
    <location>
        <begin position="421"/>
        <end position="441"/>
    </location>
</feature>
<feature type="transmembrane region" description="Helical" evidence="7">
    <location>
        <begin position="241"/>
        <end position="269"/>
    </location>
</feature>
<dbReference type="OrthoDB" id="9776324at2"/>
<sequence>MKLRLNEKRNINLTEGSIVSGIIYFAIPLLLSNFLQQLYNTADLMIVGQFAGKNPMAAVGATAPIANLLIGLFVGLTTGASVVVSQFYGSMDRKNLRFAIHTSYAIAIVGGILLSLIGCIFAPVILKMMSTPEEIMYDAVLYMRIFFVGMVPLLVYNMGAAILRSVGDSRRPFNFLLISAIVNIVLDILFVAVFKMSVIGAGIATISSEIVSAILVTYNLVKSDRVFKLDIKDIKFYKGSLGIIFKIGIPTGIASAVISFSNVMIQGMLNKFGPDAIAGAAAEGRIDGFIFLSLDAIALAATTFSGQNFGAGKIDRIREGVKISIYMVVGVCFVLGVLAYAFAVPLIAMFNSDPGVVKYGVDFMRYLIWAYVFLGISQVLGGFIRGSGSAIVPMYISITSMCILRLIFLYTVMSFRYQIEVIYVSYPLTWILSFIMMVIYYKFGNWRSGALSNVSE</sequence>
<dbReference type="EMBL" id="FWWR01000009">
    <property type="protein sequence ID" value="SMB87862.1"/>
    <property type="molecule type" value="Genomic_DNA"/>
</dbReference>
<feature type="transmembrane region" description="Helical" evidence="7">
    <location>
        <begin position="104"/>
        <end position="126"/>
    </location>
</feature>
<name>A0A1W1V3G1_PEPAS</name>
<feature type="transmembrane region" description="Helical" evidence="7">
    <location>
        <begin position="363"/>
        <end position="383"/>
    </location>
</feature>
<evidence type="ECO:0000256" key="7">
    <source>
        <dbReference type="SAM" id="Phobius"/>
    </source>
</evidence>
<keyword evidence="9" id="KW-1185">Reference proteome</keyword>
<evidence type="ECO:0000256" key="1">
    <source>
        <dbReference type="ARBA" id="ARBA00004651"/>
    </source>
</evidence>
<protein>
    <submittedName>
        <fullName evidence="8">Putative efflux protein, MATE family</fullName>
    </submittedName>
</protein>
<evidence type="ECO:0000256" key="2">
    <source>
        <dbReference type="ARBA" id="ARBA00022448"/>
    </source>
</evidence>
<feature type="transmembrane region" description="Helical" evidence="7">
    <location>
        <begin position="59"/>
        <end position="84"/>
    </location>
</feature>
<feature type="transmembrane region" description="Helical" evidence="7">
    <location>
        <begin position="289"/>
        <end position="311"/>
    </location>
</feature>
<accession>A0A1W1V3G1</accession>
<dbReference type="NCBIfam" id="TIGR00797">
    <property type="entry name" value="matE"/>
    <property type="match status" value="1"/>
</dbReference>
<keyword evidence="2" id="KW-0813">Transport</keyword>
<keyword evidence="4 7" id="KW-0812">Transmembrane</keyword>